<protein>
    <submittedName>
        <fullName evidence="1">Uncharacterized protein</fullName>
    </submittedName>
</protein>
<evidence type="ECO:0000313" key="1">
    <source>
        <dbReference type="EMBL" id="KAI3858949.1"/>
    </source>
</evidence>
<keyword evidence="2" id="KW-1185">Reference proteome</keyword>
<name>A0AAD4X710_9MAGN</name>
<sequence>MFAVTQGQRRTEVLYKPARWRRKGGHQRGTKKGEITMVSCVGVQKQLNEVHEELLEAAYEDSHLILNGFIIGTHATYSEPPSSFYIPPPEKLDRVRSGLYIDDEWRWSVYRGVEFELSSVVVVGKQDWRMGFVERK</sequence>
<dbReference type="Proteomes" id="UP001202328">
    <property type="component" value="Unassembled WGS sequence"/>
</dbReference>
<evidence type="ECO:0000313" key="2">
    <source>
        <dbReference type="Proteomes" id="UP001202328"/>
    </source>
</evidence>
<dbReference type="EMBL" id="JAJJMB010014681">
    <property type="protein sequence ID" value="KAI3858949.1"/>
    <property type="molecule type" value="Genomic_DNA"/>
</dbReference>
<dbReference type="AlphaFoldDB" id="A0AAD4X710"/>
<organism evidence="1 2">
    <name type="scientific">Papaver atlanticum</name>
    <dbReference type="NCBI Taxonomy" id="357466"/>
    <lineage>
        <taxon>Eukaryota</taxon>
        <taxon>Viridiplantae</taxon>
        <taxon>Streptophyta</taxon>
        <taxon>Embryophyta</taxon>
        <taxon>Tracheophyta</taxon>
        <taxon>Spermatophyta</taxon>
        <taxon>Magnoliopsida</taxon>
        <taxon>Ranunculales</taxon>
        <taxon>Papaveraceae</taxon>
        <taxon>Papaveroideae</taxon>
        <taxon>Papaver</taxon>
    </lineage>
</organism>
<proteinExistence type="predicted"/>
<comment type="caution">
    <text evidence="1">The sequence shown here is derived from an EMBL/GenBank/DDBJ whole genome shotgun (WGS) entry which is preliminary data.</text>
</comment>
<gene>
    <name evidence="1" type="ORF">MKW98_028682</name>
</gene>
<accession>A0AAD4X710</accession>
<reference evidence="1" key="1">
    <citation type="submission" date="2022-04" db="EMBL/GenBank/DDBJ databases">
        <title>A functionally conserved STORR gene fusion in Papaver species that diverged 16.8 million years ago.</title>
        <authorList>
            <person name="Catania T."/>
        </authorList>
    </citation>
    <scope>NUCLEOTIDE SEQUENCE</scope>
    <source>
        <strain evidence="1">S-188037</strain>
    </source>
</reference>